<proteinExistence type="predicted"/>
<dbReference type="PRINTS" id="PR01590">
    <property type="entry name" value="HTHFIS"/>
</dbReference>
<dbReference type="SUPFAM" id="SSF52540">
    <property type="entry name" value="P-loop containing nucleoside triphosphate hydrolases"/>
    <property type="match status" value="1"/>
</dbReference>
<dbReference type="CDD" id="cd00009">
    <property type="entry name" value="AAA"/>
    <property type="match status" value="1"/>
</dbReference>
<keyword evidence="4" id="KW-0238">DNA-binding</keyword>
<reference evidence="9" key="1">
    <citation type="journal article" date="2019" name="Int. J. Syst. Evol. Microbiol.">
        <title>The Global Catalogue of Microorganisms (GCM) 10K type strain sequencing project: providing services to taxonomists for standard genome sequencing and annotation.</title>
        <authorList>
            <consortium name="The Broad Institute Genomics Platform"/>
            <consortium name="The Broad Institute Genome Sequencing Center for Infectious Disease"/>
            <person name="Wu L."/>
            <person name="Ma J."/>
        </authorList>
    </citation>
    <scope>NUCLEOTIDE SEQUENCE [LARGE SCALE GENOMIC DNA]</scope>
    <source>
        <strain evidence="9">LMG 29894</strain>
    </source>
</reference>
<evidence type="ECO:0000256" key="4">
    <source>
        <dbReference type="ARBA" id="ARBA00023125"/>
    </source>
</evidence>
<dbReference type="PROSITE" id="PS50045">
    <property type="entry name" value="SIGMA54_INTERACT_4"/>
    <property type="match status" value="1"/>
</dbReference>
<dbReference type="InterPro" id="IPR011006">
    <property type="entry name" value="CheY-like_superfamily"/>
</dbReference>
<keyword evidence="2" id="KW-0067">ATP-binding</keyword>
<dbReference type="Gene3D" id="1.10.10.60">
    <property type="entry name" value="Homeodomain-like"/>
    <property type="match status" value="1"/>
</dbReference>
<dbReference type="InterPro" id="IPR002078">
    <property type="entry name" value="Sigma_54_int"/>
</dbReference>
<dbReference type="EMBL" id="JBHSBU010000001">
    <property type="protein sequence ID" value="MFC4160112.1"/>
    <property type="molecule type" value="Genomic_DNA"/>
</dbReference>
<dbReference type="Pfam" id="PF25601">
    <property type="entry name" value="AAA_lid_14"/>
    <property type="match status" value="1"/>
</dbReference>
<dbReference type="InterPro" id="IPR027417">
    <property type="entry name" value="P-loop_NTPase"/>
</dbReference>
<evidence type="ECO:0000313" key="9">
    <source>
        <dbReference type="Proteomes" id="UP001595791"/>
    </source>
</evidence>
<dbReference type="InterPro" id="IPR009057">
    <property type="entry name" value="Homeodomain-like_sf"/>
</dbReference>
<feature type="compositionally biased region" description="Gly residues" evidence="6">
    <location>
        <begin position="378"/>
        <end position="388"/>
    </location>
</feature>
<dbReference type="SUPFAM" id="SSF46689">
    <property type="entry name" value="Homeodomain-like"/>
    <property type="match status" value="1"/>
</dbReference>
<keyword evidence="3" id="KW-0805">Transcription regulation</keyword>
<protein>
    <submittedName>
        <fullName evidence="8">Sigma 54-interacting transcriptional regulator</fullName>
    </submittedName>
</protein>
<evidence type="ECO:0000256" key="5">
    <source>
        <dbReference type="ARBA" id="ARBA00023163"/>
    </source>
</evidence>
<dbReference type="SUPFAM" id="SSF52172">
    <property type="entry name" value="CheY-like"/>
    <property type="match status" value="1"/>
</dbReference>
<dbReference type="Pfam" id="PF02954">
    <property type="entry name" value="HTH_8"/>
    <property type="match status" value="1"/>
</dbReference>
<dbReference type="PANTHER" id="PTHR32071">
    <property type="entry name" value="TRANSCRIPTIONAL REGULATORY PROTEIN"/>
    <property type="match status" value="1"/>
</dbReference>
<keyword evidence="9" id="KW-1185">Reference proteome</keyword>
<comment type="caution">
    <text evidence="8">The sequence shown here is derived from an EMBL/GenBank/DDBJ whole genome shotgun (WGS) entry which is preliminary data.</text>
</comment>
<evidence type="ECO:0000256" key="3">
    <source>
        <dbReference type="ARBA" id="ARBA00023015"/>
    </source>
</evidence>
<dbReference type="Pfam" id="PF00158">
    <property type="entry name" value="Sigma54_activat"/>
    <property type="match status" value="1"/>
</dbReference>
<keyword evidence="5" id="KW-0804">Transcription</keyword>
<dbReference type="InterPro" id="IPR002197">
    <property type="entry name" value="HTH_Fis"/>
</dbReference>
<feature type="region of interest" description="Disordered" evidence="6">
    <location>
        <begin position="377"/>
        <end position="396"/>
    </location>
</feature>
<dbReference type="Gene3D" id="3.40.50.300">
    <property type="entry name" value="P-loop containing nucleotide triphosphate hydrolases"/>
    <property type="match status" value="1"/>
</dbReference>
<feature type="domain" description="Sigma-54 factor interaction" evidence="7">
    <location>
        <begin position="123"/>
        <end position="352"/>
    </location>
</feature>
<evidence type="ECO:0000256" key="1">
    <source>
        <dbReference type="ARBA" id="ARBA00022741"/>
    </source>
</evidence>
<evidence type="ECO:0000313" key="8">
    <source>
        <dbReference type="EMBL" id="MFC4160112.1"/>
    </source>
</evidence>
<evidence type="ECO:0000256" key="2">
    <source>
        <dbReference type="ARBA" id="ARBA00022840"/>
    </source>
</evidence>
<evidence type="ECO:0000259" key="7">
    <source>
        <dbReference type="PROSITE" id="PS50045"/>
    </source>
</evidence>
<dbReference type="Gene3D" id="1.10.8.60">
    <property type="match status" value="1"/>
</dbReference>
<dbReference type="Gene3D" id="3.40.50.2300">
    <property type="match status" value="1"/>
</dbReference>
<sequence length="453" mass="48661">MDASSPALLLIDPDPLLFAAAQATLGERYVLARSDRASAAHAASGASAAVLSVAADDTTALGLLKHLRQRHPRLSLLAHLPYPDRRLAARVRRAGADRVIEGELDLPRLRQALAEEPAATLGLIGNSPLLQTLRQRILRFAATPFPLLILGEPGSGKERVAQAVHQSSPRAALPFLALNCAALPATLAEATLFGHARGAFTGADGAQAGFFESVGNGTLFLDEIGELPLELQAKLLRVLEGGDYVRLGETRPRRFDGRLIAATNRDLYAMSERGSFRPDLLDRLAVLTLHTPPLRQLGPDRLALLDHLLEASQREHGLTPFRLDPEARAVWLAYAFPGNVRELRNITRRLLASHAGETINARQLRAELVIDTAIATSPGGGGGGGGGQQPNPADLLSGAQPFDLDHWLATQERALIEQALRLAHGRVGEAARRLGLKRATLYSRMERLFGPAA</sequence>
<dbReference type="InterPro" id="IPR025944">
    <property type="entry name" value="Sigma_54_int_dom_CS"/>
</dbReference>
<keyword evidence="1" id="KW-0547">Nucleotide-binding</keyword>
<dbReference type="InterPro" id="IPR003593">
    <property type="entry name" value="AAA+_ATPase"/>
</dbReference>
<gene>
    <name evidence="8" type="ORF">ACFOW7_12205</name>
</gene>
<dbReference type="InterPro" id="IPR058031">
    <property type="entry name" value="AAA_lid_NorR"/>
</dbReference>
<dbReference type="Proteomes" id="UP001595791">
    <property type="component" value="Unassembled WGS sequence"/>
</dbReference>
<accession>A0ABV8MPM1</accession>
<name>A0ABV8MPM1_9NEIS</name>
<dbReference type="RefSeq" id="WP_378164584.1">
    <property type="nucleotide sequence ID" value="NZ_JBHSBU010000001.1"/>
</dbReference>
<dbReference type="SMART" id="SM00382">
    <property type="entry name" value="AAA"/>
    <property type="match status" value="1"/>
</dbReference>
<evidence type="ECO:0000256" key="6">
    <source>
        <dbReference type="SAM" id="MobiDB-lite"/>
    </source>
</evidence>
<dbReference type="PANTHER" id="PTHR32071:SF117">
    <property type="entry name" value="PTS-DEPENDENT DIHYDROXYACETONE KINASE OPERON REGULATORY PROTEIN-RELATED"/>
    <property type="match status" value="1"/>
</dbReference>
<organism evidence="8 9">
    <name type="scientific">Chitinimonas lacunae</name>
    <dbReference type="NCBI Taxonomy" id="1963018"/>
    <lineage>
        <taxon>Bacteria</taxon>
        <taxon>Pseudomonadati</taxon>
        <taxon>Pseudomonadota</taxon>
        <taxon>Betaproteobacteria</taxon>
        <taxon>Neisseriales</taxon>
        <taxon>Chitinibacteraceae</taxon>
        <taxon>Chitinimonas</taxon>
    </lineage>
</organism>
<dbReference type="PROSITE" id="PS00688">
    <property type="entry name" value="SIGMA54_INTERACT_3"/>
    <property type="match status" value="1"/>
</dbReference>